<protein>
    <recommendedName>
        <fullName evidence="2">SET domain-containing protein</fullName>
    </recommendedName>
</protein>
<dbReference type="Proteomes" id="UP001642484">
    <property type="component" value="Unassembled WGS sequence"/>
</dbReference>
<accession>A0ABP0LCN6</accession>
<evidence type="ECO:0000313" key="4">
    <source>
        <dbReference type="Proteomes" id="UP001642484"/>
    </source>
</evidence>
<organism evidence="3 4">
    <name type="scientific">Durusdinium trenchii</name>
    <dbReference type="NCBI Taxonomy" id="1381693"/>
    <lineage>
        <taxon>Eukaryota</taxon>
        <taxon>Sar</taxon>
        <taxon>Alveolata</taxon>
        <taxon>Dinophyceae</taxon>
        <taxon>Suessiales</taxon>
        <taxon>Symbiodiniaceae</taxon>
        <taxon>Durusdinium</taxon>
    </lineage>
</organism>
<dbReference type="PANTHER" id="PTHR12197">
    <property type="entry name" value="HISTONE-LYSINE N-METHYLTRANSFERASE SMYD"/>
    <property type="match status" value="1"/>
</dbReference>
<dbReference type="SUPFAM" id="SSF82199">
    <property type="entry name" value="SET domain"/>
    <property type="match status" value="1"/>
</dbReference>
<keyword evidence="4" id="KW-1185">Reference proteome</keyword>
<reference evidence="3 4" key="1">
    <citation type="submission" date="2024-02" db="EMBL/GenBank/DDBJ databases">
        <authorList>
            <person name="Chen Y."/>
            <person name="Shah S."/>
            <person name="Dougan E. K."/>
            <person name="Thang M."/>
            <person name="Chan C."/>
        </authorList>
    </citation>
    <scope>NUCLEOTIDE SEQUENCE [LARGE SCALE GENOMIC DNA]</scope>
</reference>
<feature type="domain" description="SET" evidence="2">
    <location>
        <begin position="102"/>
        <end position="304"/>
    </location>
</feature>
<dbReference type="EMBL" id="CAXAMN010011669">
    <property type="protein sequence ID" value="CAK9035889.1"/>
    <property type="molecule type" value="Genomic_DNA"/>
</dbReference>
<gene>
    <name evidence="3" type="ORF">CCMP2556_LOCUS20077</name>
</gene>
<evidence type="ECO:0000256" key="1">
    <source>
        <dbReference type="SAM" id="MobiDB-lite"/>
    </source>
</evidence>
<dbReference type="Pfam" id="PF00856">
    <property type="entry name" value="SET"/>
    <property type="match status" value="1"/>
</dbReference>
<evidence type="ECO:0000259" key="2">
    <source>
        <dbReference type="PROSITE" id="PS50280"/>
    </source>
</evidence>
<comment type="caution">
    <text evidence="3">The sequence shown here is derived from an EMBL/GenBank/DDBJ whole genome shotgun (WGS) entry which is preliminary data.</text>
</comment>
<evidence type="ECO:0000313" key="3">
    <source>
        <dbReference type="EMBL" id="CAK9035889.1"/>
    </source>
</evidence>
<dbReference type="PANTHER" id="PTHR12197:SF251">
    <property type="entry name" value="EG:BACR7C10.4 PROTEIN"/>
    <property type="match status" value="1"/>
</dbReference>
<proteinExistence type="predicted"/>
<sequence length="552" mass="60959">MPRSTPKRAARRAKRVKYSPLDCESLWGWQSDDVASAVDWEKLQKAFDDLTAPVLWAEKLTFQKLSQSLPLSFASSAGSKMPLLSMLGIDRTGAGPSLKDSPHFVVSSALMLQASPGKGRGWFAKRTLEAGTLILLERPLVAILDKEWQDEVWADCSSADTTALGIALARSFSSSLDAVLKPFHPQEPTRNSSAESEDEDEDALEGMKEATSSAWQQLSQLSQVAQQRLQEVVRLNALGFYTHSEQLCHNSNFLPLTGSGLFALASGFNHSCEPSVQRYSIGDVTAFVTNQKVDAGTELCITYIESELLCAPKSLRSQSLNRDFSCSCRACGRADPVVLGGSRTFIRVDAQVQARLALLPPQERVEAIDAALEGQMDGEEAEEEQLELDEVDGGEDPQGPKTVLLGKDAQELRVVQAIAFMHLCRWEEALQNWRRLAAFTCHHCPPYDEALAVYATQAALCALEMKREDAPLYVNHLGRTTPLACERAHGATASMDSGLSSEVRLAVEAHRMAFGLECLTWRYQREVEESMVSKEVKEAFWSRKPSRSFIRL</sequence>
<dbReference type="InterPro" id="IPR050869">
    <property type="entry name" value="H3K4_H4K5_MeTrfase"/>
</dbReference>
<dbReference type="InterPro" id="IPR046341">
    <property type="entry name" value="SET_dom_sf"/>
</dbReference>
<dbReference type="PROSITE" id="PS50280">
    <property type="entry name" value="SET"/>
    <property type="match status" value="1"/>
</dbReference>
<feature type="compositionally biased region" description="Acidic residues" evidence="1">
    <location>
        <begin position="195"/>
        <end position="204"/>
    </location>
</feature>
<dbReference type="Gene3D" id="2.170.270.10">
    <property type="entry name" value="SET domain"/>
    <property type="match status" value="1"/>
</dbReference>
<feature type="region of interest" description="Disordered" evidence="1">
    <location>
        <begin position="183"/>
        <end position="209"/>
    </location>
</feature>
<dbReference type="InterPro" id="IPR001214">
    <property type="entry name" value="SET_dom"/>
</dbReference>
<name>A0ABP0LCN6_9DINO</name>